<dbReference type="RefSeq" id="WP_413257615.1">
    <property type="nucleotide sequence ID" value="NZ_JBHFNS010000054.1"/>
</dbReference>
<evidence type="ECO:0000313" key="2">
    <source>
        <dbReference type="Proteomes" id="UP001576776"/>
    </source>
</evidence>
<proteinExistence type="predicted"/>
<name>A0ABV4YBC2_9CYAN</name>
<keyword evidence="2" id="KW-1185">Reference proteome</keyword>
<dbReference type="Proteomes" id="UP001576776">
    <property type="component" value="Unassembled WGS sequence"/>
</dbReference>
<sequence>MRYIFISGDRTTVENTLSDNFTQILLGLMINFLQNLLSNFHVV</sequence>
<accession>A0ABV4YBC2</accession>
<protein>
    <submittedName>
        <fullName evidence="1">Uncharacterized protein</fullName>
    </submittedName>
</protein>
<evidence type="ECO:0000313" key="1">
    <source>
        <dbReference type="EMBL" id="MFB2936116.1"/>
    </source>
</evidence>
<organism evidence="1 2">
    <name type="scientific">Floridaenema fluviatile BLCC-F154</name>
    <dbReference type="NCBI Taxonomy" id="3153640"/>
    <lineage>
        <taxon>Bacteria</taxon>
        <taxon>Bacillati</taxon>
        <taxon>Cyanobacteriota</taxon>
        <taxon>Cyanophyceae</taxon>
        <taxon>Oscillatoriophycideae</taxon>
        <taxon>Aerosakkonematales</taxon>
        <taxon>Aerosakkonemataceae</taxon>
        <taxon>Floridanema</taxon>
        <taxon>Floridanema fluviatile</taxon>
    </lineage>
</organism>
<gene>
    <name evidence="1" type="ORF">ACE1B6_12760</name>
</gene>
<dbReference type="EMBL" id="JBHFNS010000054">
    <property type="protein sequence ID" value="MFB2936116.1"/>
    <property type="molecule type" value="Genomic_DNA"/>
</dbReference>
<comment type="caution">
    <text evidence="1">The sequence shown here is derived from an EMBL/GenBank/DDBJ whole genome shotgun (WGS) entry which is preliminary data.</text>
</comment>
<reference evidence="1 2" key="1">
    <citation type="submission" date="2024-09" db="EMBL/GenBank/DDBJ databases">
        <title>Floridaenema gen nov. (Aerosakkonemataceae, Aerosakkonematales ord. nov., Cyanobacteria) from benthic tropical and subtropical fresh waters, with the description of four new species.</title>
        <authorList>
            <person name="Moretto J.A."/>
            <person name="Berthold D.E."/>
            <person name="Lefler F.W."/>
            <person name="Huang I.-S."/>
            <person name="Laughinghouse H. IV."/>
        </authorList>
    </citation>
    <scope>NUCLEOTIDE SEQUENCE [LARGE SCALE GENOMIC DNA]</scope>
    <source>
        <strain evidence="1 2">BLCC-F154</strain>
    </source>
</reference>